<evidence type="ECO:0000313" key="2">
    <source>
        <dbReference type="EMBL" id="GGM32288.1"/>
    </source>
</evidence>
<reference evidence="3" key="1">
    <citation type="journal article" date="2019" name="Int. J. Syst. Evol. Microbiol.">
        <title>The Global Catalogue of Microorganisms (GCM) 10K type strain sequencing project: providing services to taxonomists for standard genome sequencing and annotation.</title>
        <authorList>
            <consortium name="The Broad Institute Genomics Platform"/>
            <consortium name="The Broad Institute Genome Sequencing Center for Infectious Disease"/>
            <person name="Wu L."/>
            <person name="Ma J."/>
        </authorList>
    </citation>
    <scope>NUCLEOTIDE SEQUENCE [LARGE SCALE GENOMIC DNA]</scope>
    <source>
        <strain evidence="3">JCM 13501</strain>
    </source>
</reference>
<proteinExistence type="predicted"/>
<evidence type="ECO:0000259" key="1">
    <source>
        <dbReference type="Pfam" id="PF13340"/>
    </source>
</evidence>
<keyword evidence="3" id="KW-1185">Reference proteome</keyword>
<feature type="domain" description="Insertion element IS402-like" evidence="1">
    <location>
        <begin position="7"/>
        <end position="78"/>
    </location>
</feature>
<dbReference type="EMBL" id="BMNW01000033">
    <property type="protein sequence ID" value="GGM32288.1"/>
    <property type="molecule type" value="Genomic_DNA"/>
</dbReference>
<gene>
    <name evidence="2" type="ORF">GCM10009425_48510</name>
</gene>
<protein>
    <submittedName>
        <fullName evidence="2">Transposase</fullName>
    </submittedName>
</protein>
<dbReference type="NCBIfam" id="NF033580">
    <property type="entry name" value="transpos_IS5_3"/>
    <property type="match status" value="1"/>
</dbReference>
<dbReference type="InterPro" id="IPR025161">
    <property type="entry name" value="IS402-like_dom"/>
</dbReference>
<sequence length="128" mass="14998">MTGRYALDDQSWALIRDLVSHRQQRGRRRKDDRLMLNGILWVLCSGAKWRDLPDHFGAWQTVYHRFRIWRDRLLFKTLLKRLHVELRQDGRIDLGTWMVDSTSIRATRAASGAPKKGVTKRWDAAVAG</sequence>
<accession>A0ABQ2H3L0</accession>
<dbReference type="PANTHER" id="PTHR46637">
    <property type="entry name" value="TIS1421-TRANSPOSASE PROTEIN A"/>
    <property type="match status" value="1"/>
</dbReference>
<organism evidence="2 3">
    <name type="scientific">Pseudomonas asuensis</name>
    <dbReference type="NCBI Taxonomy" id="1825787"/>
    <lineage>
        <taxon>Bacteria</taxon>
        <taxon>Pseudomonadati</taxon>
        <taxon>Pseudomonadota</taxon>
        <taxon>Gammaproteobacteria</taxon>
        <taxon>Pseudomonadales</taxon>
        <taxon>Pseudomonadaceae</taxon>
        <taxon>Pseudomonas</taxon>
    </lineage>
</organism>
<name>A0ABQ2H3L0_9PSED</name>
<evidence type="ECO:0000313" key="3">
    <source>
        <dbReference type="Proteomes" id="UP000616499"/>
    </source>
</evidence>
<comment type="caution">
    <text evidence="2">The sequence shown here is derived from an EMBL/GenBank/DDBJ whole genome shotgun (WGS) entry which is preliminary data.</text>
</comment>
<dbReference type="Pfam" id="PF13340">
    <property type="entry name" value="DUF4096"/>
    <property type="match status" value="1"/>
</dbReference>
<dbReference type="Proteomes" id="UP000616499">
    <property type="component" value="Unassembled WGS sequence"/>
</dbReference>
<dbReference type="InterPro" id="IPR052909">
    <property type="entry name" value="Transposase_6_like"/>
</dbReference>
<dbReference type="PANTHER" id="PTHR46637:SF1">
    <property type="entry name" value="BLL5188 PROTEIN"/>
    <property type="match status" value="1"/>
</dbReference>